<comment type="caution">
    <text evidence="7">The sequence shown here is derived from an EMBL/GenBank/DDBJ whole genome shotgun (WGS) entry which is preliminary data.</text>
</comment>
<keyword evidence="4" id="KW-0808">Transferase</keyword>
<feature type="domain" description="Diacylglycerol glucosyltransferase N-terminal" evidence="6">
    <location>
        <begin position="20"/>
        <end position="185"/>
    </location>
</feature>
<evidence type="ECO:0000259" key="6">
    <source>
        <dbReference type="Pfam" id="PF06925"/>
    </source>
</evidence>
<dbReference type="Pfam" id="PF06925">
    <property type="entry name" value="MGDG_synth"/>
    <property type="match status" value="1"/>
</dbReference>
<evidence type="ECO:0000313" key="8">
    <source>
        <dbReference type="Proteomes" id="UP001341444"/>
    </source>
</evidence>
<evidence type="ECO:0000256" key="3">
    <source>
        <dbReference type="ARBA" id="ARBA00022676"/>
    </source>
</evidence>
<dbReference type="PANTHER" id="PTHR43025">
    <property type="entry name" value="MONOGALACTOSYLDIACYLGLYCEROL SYNTHASE"/>
    <property type="match status" value="1"/>
</dbReference>
<keyword evidence="8" id="KW-1185">Reference proteome</keyword>
<dbReference type="InterPro" id="IPR009695">
    <property type="entry name" value="Diacylglyc_glucosyltr_N"/>
</dbReference>
<evidence type="ECO:0000256" key="2">
    <source>
        <dbReference type="ARBA" id="ARBA00006962"/>
    </source>
</evidence>
<dbReference type="SUPFAM" id="SSF53756">
    <property type="entry name" value="UDP-Glycosyltransferase/glycogen phosphorylase"/>
    <property type="match status" value="1"/>
</dbReference>
<dbReference type="PANTHER" id="PTHR43025:SF3">
    <property type="entry name" value="MONOGALACTOSYLDIACYLGLYCEROL SYNTHASE 1, CHLOROPLASTIC"/>
    <property type="match status" value="1"/>
</dbReference>
<evidence type="ECO:0000256" key="4">
    <source>
        <dbReference type="ARBA" id="ARBA00022679"/>
    </source>
</evidence>
<dbReference type="EMBL" id="JARMAB010000017">
    <property type="protein sequence ID" value="MED1203865.1"/>
    <property type="molecule type" value="Genomic_DNA"/>
</dbReference>
<organism evidence="7 8">
    <name type="scientific">Heyndrickxia acidicola</name>
    <dbReference type="NCBI Taxonomy" id="209389"/>
    <lineage>
        <taxon>Bacteria</taxon>
        <taxon>Bacillati</taxon>
        <taxon>Bacillota</taxon>
        <taxon>Bacilli</taxon>
        <taxon>Bacillales</taxon>
        <taxon>Bacillaceae</taxon>
        <taxon>Heyndrickxia</taxon>
    </lineage>
</organism>
<comment type="subcellular location">
    <subcellularLocation>
        <location evidence="1">Membrane</location>
    </subcellularLocation>
</comment>
<feature type="domain" description="Glycosyl transferase family 28 C-terminal" evidence="5">
    <location>
        <begin position="211"/>
        <end position="345"/>
    </location>
</feature>
<dbReference type="RefSeq" id="WP_066268093.1">
    <property type="nucleotide sequence ID" value="NZ_JARMAB010000017.1"/>
</dbReference>
<keyword evidence="3" id="KW-0328">Glycosyltransferase</keyword>
<evidence type="ECO:0000256" key="1">
    <source>
        <dbReference type="ARBA" id="ARBA00004370"/>
    </source>
</evidence>
<dbReference type="Gene3D" id="3.40.50.2000">
    <property type="entry name" value="Glycogen Phosphorylase B"/>
    <property type="match status" value="2"/>
</dbReference>
<dbReference type="InterPro" id="IPR050519">
    <property type="entry name" value="Glycosyltransf_28_UgtP"/>
</dbReference>
<accession>A0ABU6MLE4</accession>
<dbReference type="Proteomes" id="UP001341444">
    <property type="component" value="Unassembled WGS sequence"/>
</dbReference>
<name>A0ABU6MLE4_9BACI</name>
<evidence type="ECO:0000313" key="7">
    <source>
        <dbReference type="EMBL" id="MED1203865.1"/>
    </source>
</evidence>
<gene>
    <name evidence="7" type="ORF">P4T90_12395</name>
</gene>
<comment type="similarity">
    <text evidence="2">Belongs to the glycosyltransferase 28 family.</text>
</comment>
<protein>
    <submittedName>
        <fullName evidence="7">Glycosyltransferase</fullName>
    </submittedName>
</protein>
<dbReference type="Pfam" id="PF04101">
    <property type="entry name" value="Glyco_tran_28_C"/>
    <property type="match status" value="1"/>
</dbReference>
<reference evidence="7 8" key="1">
    <citation type="submission" date="2023-03" db="EMBL/GenBank/DDBJ databases">
        <title>Bacillus Genome Sequencing.</title>
        <authorList>
            <person name="Dunlap C."/>
        </authorList>
    </citation>
    <scope>NUCLEOTIDE SEQUENCE [LARGE SCALE GENOMIC DNA]</scope>
    <source>
        <strain evidence="7 8">B-23453</strain>
    </source>
</reference>
<dbReference type="InterPro" id="IPR007235">
    <property type="entry name" value="Glyco_trans_28_C"/>
</dbReference>
<evidence type="ECO:0000259" key="5">
    <source>
        <dbReference type="Pfam" id="PF04101"/>
    </source>
</evidence>
<proteinExistence type="inferred from homology"/>
<sequence length="410" mass="46243">MKQSRKKKMLILSGTFGNGHQQVAKAISDASPLCIPDAEPIVVDVFEWLHPYLNTLSRYAYMKSIQTFPKLYGYLYQKTRYHNSFSMKMNHVLTSGARKLFELLKELQPSIVVSTFPFAAAMIAKLKEDHLTDIPSITVITDHTDHSFWIYPYTDCYLVGSQWVKNQIVQSGVEASKIRVTGIPVHPKFQKSFRQKELRAKYQLKENLPTILVMGGGDGLIGEGLLSPHALDSIPEPLQFIVVCGRNKRLAEQLRNQVVSTKHSITVIGFTEYVHELMAISDLIITKPGGVTTAEAAAMELPILLYKPLPGQEQDNAAYLTEKGAAVEAASIKELLHHIHRLVSDTFCLKDMKKKVGILGNKAAVFQALTIINQCMVNRPFFISELLKQDYKWEHYNPPKKVVSYNRSQL</sequence>